<dbReference type="AlphaFoldDB" id="A0A914C258"/>
<sequence length="77" mass="9348">MFLNILNYFGFWEAYNRLQDLTDCLNTKTNLHSIKIVKFQSVCYVILFFKPVTYFYTKELMYRLVRIKTNICMSLEV</sequence>
<dbReference type="WBParaSite" id="ACRNAN_Path_1568.g6099.t1">
    <property type="protein sequence ID" value="ACRNAN_Path_1568.g6099.t1"/>
    <property type="gene ID" value="ACRNAN_Path_1568.g6099"/>
</dbReference>
<protein>
    <submittedName>
        <fullName evidence="2">Tryptophan--tRNA ligase</fullName>
    </submittedName>
</protein>
<organism evidence="1 2">
    <name type="scientific">Acrobeloides nanus</name>
    <dbReference type="NCBI Taxonomy" id="290746"/>
    <lineage>
        <taxon>Eukaryota</taxon>
        <taxon>Metazoa</taxon>
        <taxon>Ecdysozoa</taxon>
        <taxon>Nematoda</taxon>
        <taxon>Chromadorea</taxon>
        <taxon>Rhabditida</taxon>
        <taxon>Tylenchina</taxon>
        <taxon>Cephalobomorpha</taxon>
        <taxon>Cephaloboidea</taxon>
        <taxon>Cephalobidae</taxon>
        <taxon>Acrobeloides</taxon>
    </lineage>
</organism>
<name>A0A914C258_9BILA</name>
<evidence type="ECO:0000313" key="1">
    <source>
        <dbReference type="Proteomes" id="UP000887540"/>
    </source>
</evidence>
<evidence type="ECO:0000313" key="2">
    <source>
        <dbReference type="WBParaSite" id="ACRNAN_Path_1568.g6099.t1"/>
    </source>
</evidence>
<accession>A0A914C258</accession>
<proteinExistence type="predicted"/>
<keyword evidence="1" id="KW-1185">Reference proteome</keyword>
<reference evidence="2" key="1">
    <citation type="submission" date="2022-11" db="UniProtKB">
        <authorList>
            <consortium name="WormBaseParasite"/>
        </authorList>
    </citation>
    <scope>IDENTIFICATION</scope>
</reference>
<dbReference type="Proteomes" id="UP000887540">
    <property type="component" value="Unplaced"/>
</dbReference>